<evidence type="ECO:0000313" key="4">
    <source>
        <dbReference type="EMBL" id="QNE38042.1"/>
    </source>
</evidence>
<accession>A0A7G6YHS7</accession>
<keyword evidence="4" id="KW-0614">Plasmid</keyword>
<keyword evidence="2" id="KW-0812">Transmembrane</keyword>
<gene>
    <name evidence="4" type="ORF">F1C12_22465</name>
</gene>
<evidence type="ECO:0000256" key="1">
    <source>
        <dbReference type="SAM" id="MobiDB-lite"/>
    </source>
</evidence>
<dbReference type="AlphaFoldDB" id="A0A7G6YHS7"/>
<dbReference type="EMBL" id="CP043643">
    <property type="protein sequence ID" value="QNE38042.1"/>
    <property type="molecule type" value="Genomic_DNA"/>
</dbReference>
<geneLocation type="plasmid" evidence="4 5">
    <name>unnamed2</name>
</geneLocation>
<dbReference type="Pfam" id="PF26526">
    <property type="entry name" value="DUF8175"/>
    <property type="match status" value="1"/>
</dbReference>
<dbReference type="InterPro" id="IPR058488">
    <property type="entry name" value="DUF8175"/>
</dbReference>
<keyword evidence="2" id="KW-0472">Membrane</keyword>
<proteinExistence type="predicted"/>
<organism evidence="4 5">
    <name type="scientific">Leifsonia shinshuensis</name>
    <dbReference type="NCBI Taxonomy" id="150026"/>
    <lineage>
        <taxon>Bacteria</taxon>
        <taxon>Bacillati</taxon>
        <taxon>Actinomycetota</taxon>
        <taxon>Actinomycetes</taxon>
        <taxon>Micrococcales</taxon>
        <taxon>Microbacteriaceae</taxon>
        <taxon>Leifsonia</taxon>
    </lineage>
</organism>
<name>A0A7G6YHS7_9MICO</name>
<dbReference type="Proteomes" id="UP000515511">
    <property type="component" value="Plasmid unnamed2"/>
</dbReference>
<protein>
    <recommendedName>
        <fullName evidence="3">DUF8175 domain-containing protein</fullName>
    </recommendedName>
</protein>
<reference evidence="5" key="1">
    <citation type="submission" date="2019-09" db="EMBL/GenBank/DDBJ databases">
        <title>Antimicrobial potential of Antarctic Bacteria.</title>
        <authorList>
            <person name="Benaud N."/>
            <person name="Edwards R.J."/>
            <person name="Ferrari B.C."/>
        </authorList>
    </citation>
    <scope>NUCLEOTIDE SEQUENCE [LARGE SCALE GENOMIC DNA]</scope>
    <source>
        <strain evidence="5">INR9</strain>
        <plasmid evidence="5">unnamed2</plasmid>
    </source>
</reference>
<feature type="domain" description="DUF8175" evidence="3">
    <location>
        <begin position="61"/>
        <end position="243"/>
    </location>
</feature>
<evidence type="ECO:0000259" key="3">
    <source>
        <dbReference type="Pfam" id="PF26526"/>
    </source>
</evidence>
<evidence type="ECO:0000256" key="2">
    <source>
        <dbReference type="SAM" id="Phobius"/>
    </source>
</evidence>
<feature type="transmembrane region" description="Helical" evidence="2">
    <location>
        <begin position="18"/>
        <end position="38"/>
    </location>
</feature>
<sequence>MSDENQNESQSPFTRPGFIAAAIVVALIVVCGIILVAVNVGKGSPNAAPTSSTSTSPSVISSPGPVSGDSSVCGLRGVQLSGTVSAAPETSWKYQDVLAYPTSQTAGPGATAASGYRYCFQHTPEGALFASANFAIMSFDQSLRSTWLPYVLAPGQNRDSLLSSGLNAANPSGIRASIAGFRVLSYDGEHAQVDVAFQATTSGQIVTGSFVAKLIWSGGDWKLDSSAQNPAQVDQLPNLAGYTAWAVG</sequence>
<keyword evidence="2" id="KW-1133">Transmembrane helix</keyword>
<dbReference type="KEGG" id="lse:F1C12_22465"/>
<feature type="region of interest" description="Disordered" evidence="1">
    <location>
        <begin position="46"/>
        <end position="67"/>
    </location>
</feature>
<dbReference type="RefSeq" id="WP_021756267.1">
    <property type="nucleotide sequence ID" value="NZ_CP043643.1"/>
</dbReference>
<evidence type="ECO:0000313" key="5">
    <source>
        <dbReference type="Proteomes" id="UP000515511"/>
    </source>
</evidence>